<proteinExistence type="predicted"/>
<reference evidence="1" key="1">
    <citation type="journal article" date="2020" name="Fungal Divers.">
        <title>Resolving the Mortierellaceae phylogeny through synthesis of multi-gene phylogenetics and phylogenomics.</title>
        <authorList>
            <person name="Vandepol N."/>
            <person name="Liber J."/>
            <person name="Desiro A."/>
            <person name="Na H."/>
            <person name="Kennedy M."/>
            <person name="Barry K."/>
            <person name="Grigoriev I.V."/>
            <person name="Miller A.N."/>
            <person name="O'Donnell K."/>
            <person name="Stajich J.E."/>
            <person name="Bonito G."/>
        </authorList>
    </citation>
    <scope>NUCLEOTIDE SEQUENCE</scope>
    <source>
        <strain evidence="1">BC1065</strain>
    </source>
</reference>
<feature type="non-terminal residue" evidence="1">
    <location>
        <position position="681"/>
    </location>
</feature>
<dbReference type="EMBL" id="JAAAJB010000498">
    <property type="protein sequence ID" value="KAG0254765.1"/>
    <property type="molecule type" value="Genomic_DNA"/>
</dbReference>
<organism evidence="1 2">
    <name type="scientific">Actinomortierella ambigua</name>
    <dbReference type="NCBI Taxonomy" id="1343610"/>
    <lineage>
        <taxon>Eukaryota</taxon>
        <taxon>Fungi</taxon>
        <taxon>Fungi incertae sedis</taxon>
        <taxon>Mucoromycota</taxon>
        <taxon>Mortierellomycotina</taxon>
        <taxon>Mortierellomycetes</taxon>
        <taxon>Mortierellales</taxon>
        <taxon>Mortierellaceae</taxon>
        <taxon>Actinomortierella</taxon>
    </lineage>
</organism>
<name>A0A9P6U171_9FUNG</name>
<accession>A0A9P6U171</accession>
<dbReference type="SUPFAM" id="SSF52047">
    <property type="entry name" value="RNI-like"/>
    <property type="match status" value="1"/>
</dbReference>
<dbReference type="Gene3D" id="3.80.10.10">
    <property type="entry name" value="Ribonuclease Inhibitor"/>
    <property type="match status" value="1"/>
</dbReference>
<evidence type="ECO:0000313" key="2">
    <source>
        <dbReference type="Proteomes" id="UP000807716"/>
    </source>
</evidence>
<evidence type="ECO:0000313" key="1">
    <source>
        <dbReference type="EMBL" id="KAG0254765.1"/>
    </source>
</evidence>
<protein>
    <submittedName>
        <fullName evidence="1">Uncharacterized protein</fullName>
    </submittedName>
</protein>
<comment type="caution">
    <text evidence="1">The sequence shown here is derived from an EMBL/GenBank/DDBJ whole genome shotgun (WGS) entry which is preliminary data.</text>
</comment>
<dbReference type="InterPro" id="IPR032675">
    <property type="entry name" value="LRR_dom_sf"/>
</dbReference>
<dbReference type="AlphaFoldDB" id="A0A9P6U171"/>
<dbReference type="OrthoDB" id="2403169at2759"/>
<sequence length="681" mass="78051">MDVIALIIDNVDDRGTLFSLLVVNKDVFRYTCRVLYRDPFRFFRDYDPFDDDDELTHQSDLSLVQLLLALSPAVDDDSNVVRSILNVPEKRESESEALPTTMLNYLSFVRYVRLESSLDDLIGRSTDFGRQDCCPIHVPRDVFSVFKSGLAWSLCGHQLSQIRELEIQPESIDRYIAVASQLCRLSTVVITIYHDFSEELVKHAYSSTVRLIQSLQEHHGKDIVRDCSFYSLLGEDEDEVFRLDMDVLEYLPLHLPRDLNLTLPLRPKDLYLSRLTTLGVNKYHDRRWEDILKSYSDLTDGQTLQRCRALVDLSLEILMGEIEGPSVFAWAADEARERAAGRLLAPAVPLERLSISLKGPSPVDAHRVLMDCVRGFGGSLLSLMVFLDESQEGDAEEENKNLPLLSLSKDESTIMRRLQHLQITFSESEQLDRWLLPLCPNLKSLDVHFNDFMDPNTPRPMWSTFHFPNLTRLDLHQRAAFMFDPASFNDMLRLEDLRMVTISDKYSLSDRWTWDWNLPGLTRFSLHGTASDANFFWKVLRRCPKLELLFVCCGELEDESYLLNVVSELTSPAQDIFPSLKSLYFQGLICLQPKDLQALMGCALPGLQEFTLHNVDPCTVEQVVEFTRHHPSLKNVTLLDEPPNKALQRQLGLDTERHSSGEDTATSERCIYTFKSLEAPD</sequence>
<dbReference type="Proteomes" id="UP000807716">
    <property type="component" value="Unassembled WGS sequence"/>
</dbReference>
<keyword evidence="2" id="KW-1185">Reference proteome</keyword>
<gene>
    <name evidence="1" type="ORF">DFQ27_006637</name>
</gene>